<sequence length="100" mass="11494">MHKISTKTLKKILLDNPNIHLIDVRTPIEFAFGHVPESINFPVEEINQFNFPKDDKYYFICHAGSRAKHACNQLQKRGYTNITHVTDGFSSWNGEVESGF</sequence>
<protein>
    <recommendedName>
        <fullName evidence="1">Rhodanese domain-containing protein</fullName>
    </recommendedName>
</protein>
<dbReference type="SMART" id="SM00450">
    <property type="entry name" value="RHOD"/>
    <property type="match status" value="1"/>
</dbReference>
<dbReference type="InterPro" id="IPR001763">
    <property type="entry name" value="Rhodanese-like_dom"/>
</dbReference>
<dbReference type="PANTHER" id="PTHR43031">
    <property type="entry name" value="FAD-DEPENDENT OXIDOREDUCTASE"/>
    <property type="match status" value="1"/>
</dbReference>
<dbReference type="AlphaFoldDB" id="I7LAB6"/>
<dbReference type="InterPro" id="IPR036873">
    <property type="entry name" value="Rhodanese-like_dom_sf"/>
</dbReference>
<dbReference type="PANTHER" id="PTHR43031:SF17">
    <property type="entry name" value="SULFURTRANSFERASE YTWF-RELATED"/>
    <property type="match status" value="1"/>
</dbReference>
<comment type="caution">
    <text evidence="2">The sequence shown here is derived from an EMBL/GenBank/DDBJ whole genome shotgun (WGS) entry which is preliminary data.</text>
</comment>
<dbReference type="PATRIC" id="fig|1423758.3.peg.1910"/>
<evidence type="ECO:0000313" key="2">
    <source>
        <dbReference type="EMBL" id="CCI82119.1"/>
    </source>
</evidence>
<dbReference type="Proteomes" id="UP000009320">
    <property type="component" value="Unassembled WGS sequence"/>
</dbReference>
<dbReference type="eggNOG" id="COG0607">
    <property type="taxonomic scope" value="Bacteria"/>
</dbReference>
<accession>I7LAB6</accession>
<feature type="domain" description="Rhodanese" evidence="1">
    <location>
        <begin position="15"/>
        <end position="98"/>
    </location>
</feature>
<evidence type="ECO:0000259" key="1">
    <source>
        <dbReference type="PROSITE" id="PS50206"/>
    </source>
</evidence>
<dbReference type="RefSeq" id="WP_008471108.1">
    <property type="nucleotide sequence ID" value="NZ_AYZP01000009.1"/>
</dbReference>
<dbReference type="OrthoDB" id="9800872at2"/>
<reference evidence="2 3" key="1">
    <citation type="submission" date="2012-06" db="EMBL/GenBank/DDBJ databases">
        <title>Draft Genome Sequence of Lactobacillus hominis Strain CRBIP 24.179T, isolated from human intestine.</title>
        <authorList>
            <person name="Cousin S."/>
            <person name="Ma L."/>
            <person name="Bizet C."/>
            <person name="Loux V."/>
            <person name="Bouchier C."/>
            <person name="Clermont D."/>
            <person name="Creno S."/>
        </authorList>
    </citation>
    <scope>NUCLEOTIDE SEQUENCE [LARGE SCALE GENOMIC DNA]</scope>
    <source>
        <strain evidence="3">CRBIP 24.179T</strain>
    </source>
</reference>
<dbReference type="EMBL" id="CAKE01000015">
    <property type="protein sequence ID" value="CCI82119.1"/>
    <property type="molecule type" value="Genomic_DNA"/>
</dbReference>
<name>I7LAB6_9LACO</name>
<dbReference type="Pfam" id="PF00581">
    <property type="entry name" value="Rhodanese"/>
    <property type="match status" value="1"/>
</dbReference>
<dbReference type="STRING" id="1423758.FC41_GL001873"/>
<organism evidence="2 3">
    <name type="scientific">Lactobacillus hominis DSM 23910 = CRBIP 24.179</name>
    <dbReference type="NCBI Taxonomy" id="1423758"/>
    <lineage>
        <taxon>Bacteria</taxon>
        <taxon>Bacillati</taxon>
        <taxon>Bacillota</taxon>
        <taxon>Bacilli</taxon>
        <taxon>Lactobacillales</taxon>
        <taxon>Lactobacillaceae</taxon>
        <taxon>Lactobacillus</taxon>
    </lineage>
</organism>
<evidence type="ECO:0000313" key="3">
    <source>
        <dbReference type="Proteomes" id="UP000009320"/>
    </source>
</evidence>
<keyword evidence="3" id="KW-1185">Reference proteome</keyword>
<dbReference type="CDD" id="cd00158">
    <property type="entry name" value="RHOD"/>
    <property type="match status" value="1"/>
</dbReference>
<dbReference type="GeneID" id="82847343"/>
<dbReference type="Gene3D" id="3.40.250.10">
    <property type="entry name" value="Rhodanese-like domain"/>
    <property type="match status" value="1"/>
</dbReference>
<dbReference type="SUPFAM" id="SSF52821">
    <property type="entry name" value="Rhodanese/Cell cycle control phosphatase"/>
    <property type="match status" value="1"/>
</dbReference>
<gene>
    <name evidence="2" type="ORF">BN55_02105</name>
</gene>
<dbReference type="InterPro" id="IPR050229">
    <property type="entry name" value="GlpE_sulfurtransferase"/>
</dbReference>
<proteinExistence type="predicted"/>
<dbReference type="PROSITE" id="PS50206">
    <property type="entry name" value="RHODANESE_3"/>
    <property type="match status" value="1"/>
</dbReference>